<evidence type="ECO:0000313" key="1">
    <source>
        <dbReference type="EMBL" id="VAW56478.1"/>
    </source>
</evidence>
<protein>
    <submittedName>
        <fullName evidence="1">Uncharacterized protein</fullName>
    </submittedName>
</protein>
<dbReference type="EMBL" id="UOFF01000236">
    <property type="protein sequence ID" value="VAW56478.1"/>
    <property type="molecule type" value="Genomic_DNA"/>
</dbReference>
<accession>A0A3B0WKC9</accession>
<gene>
    <name evidence="1" type="ORF">MNBD_GAMMA07-598</name>
</gene>
<proteinExistence type="predicted"/>
<dbReference type="SUPFAM" id="SSF52540">
    <property type="entry name" value="P-loop containing nucleoside triphosphate hydrolases"/>
    <property type="match status" value="1"/>
</dbReference>
<sequence>MFKLPISESTLKLLFDTEAFNLNVLSYAEVSAVFVLTSLTEVPFNINSIQKKLVVFINQLKELSSEQLLSVCKQMFESKMIQDRFVLIENDITLMSDNEIESGEYLDDEGYWIWQSPTEETSQLCIVNPHIGRYTSSARFFTPAQSRNLSIIINNEMDNFHINGYAGTGKTHLIETIVEKFSKKRVLLLANRYGQLESVLRRVSTRVYSEYFYKLVDKIVRKKRISPELARAFEKDQPLPLSHKETAHLLGIQSIGSMTPVKVLVAVLRTVSTFCFTDDSTINLKHLSRASAFLSKEEQNQIIQWASIYWEVLFADHDISRQLHIWNYHKIKKASLYDEVLIEGFDVIIVDEAHFLSPPQLAILQRSHCSVITLGDDYQALKSNYKAHVFNESVRKGVLSESVRVGDNTSKLFNGILSHHPIEQIEPFRGSPFKRSKLIQYEKFRIPSKVTTILVVHALSALSLAHQLHQKGAKYYISRGVVNEIKKYFNQGLVDLFHRRGLCRHPQVVNCTTWNKFLKTLPSVVGEPITQMLSGGFDSDKLEALFCTAEKSPLGVYSLARIDDVQNMSFESITIYDDLFVSGSYMDRDLAKITSMIYTALSRHRSEAILPGYVLDWLHDIEIEAKRKSISMP</sequence>
<reference evidence="1" key="1">
    <citation type="submission" date="2018-06" db="EMBL/GenBank/DDBJ databases">
        <authorList>
            <person name="Zhirakovskaya E."/>
        </authorList>
    </citation>
    <scope>NUCLEOTIDE SEQUENCE</scope>
</reference>
<name>A0A3B0WKC9_9ZZZZ</name>
<dbReference type="InterPro" id="IPR027417">
    <property type="entry name" value="P-loop_NTPase"/>
</dbReference>
<dbReference type="AlphaFoldDB" id="A0A3B0WKC9"/>
<dbReference type="Gene3D" id="3.40.50.300">
    <property type="entry name" value="P-loop containing nucleotide triphosphate hydrolases"/>
    <property type="match status" value="1"/>
</dbReference>
<organism evidence="1">
    <name type="scientific">hydrothermal vent metagenome</name>
    <dbReference type="NCBI Taxonomy" id="652676"/>
    <lineage>
        <taxon>unclassified sequences</taxon>
        <taxon>metagenomes</taxon>
        <taxon>ecological metagenomes</taxon>
    </lineage>
</organism>